<keyword evidence="2" id="KW-0288">FMN</keyword>
<feature type="domain" description="NADPH-dependent FMN reductase-like" evidence="4">
    <location>
        <begin position="3"/>
        <end position="142"/>
    </location>
</feature>
<evidence type="ECO:0000256" key="1">
    <source>
        <dbReference type="ARBA" id="ARBA00022630"/>
    </source>
</evidence>
<organism evidence="5 6">
    <name type="scientific">Alicyclobacillus acidoterrestris (strain ATCC 49025 / DSM 3922 / CIP 106132 / NCIMB 13137 / GD3B)</name>
    <dbReference type="NCBI Taxonomy" id="1356854"/>
    <lineage>
        <taxon>Bacteria</taxon>
        <taxon>Bacillati</taxon>
        <taxon>Bacillota</taxon>
        <taxon>Bacilli</taxon>
        <taxon>Bacillales</taxon>
        <taxon>Alicyclobacillaceae</taxon>
        <taxon>Alicyclobacillus</taxon>
    </lineage>
</organism>
<dbReference type="InterPro" id="IPR051814">
    <property type="entry name" value="NAD(P)H-dep_FMN_reductase"/>
</dbReference>
<dbReference type="STRING" id="1356854.N007_08110"/>
<evidence type="ECO:0000313" key="5">
    <source>
        <dbReference type="EMBL" id="UNO49996.1"/>
    </source>
</evidence>
<dbReference type="InterPro" id="IPR020048">
    <property type="entry name" value="NADPH-dep_FMN_reduc_SsuE"/>
</dbReference>
<evidence type="ECO:0000256" key="2">
    <source>
        <dbReference type="ARBA" id="ARBA00022643"/>
    </source>
</evidence>
<keyword evidence="6" id="KW-1185">Reference proteome</keyword>
<name>T0BZ90_ALIAG</name>
<dbReference type="GO" id="GO:0046306">
    <property type="term" value="P:alkanesulfonate catabolic process"/>
    <property type="evidence" value="ECO:0007669"/>
    <property type="project" value="InterPro"/>
</dbReference>
<keyword evidence="1" id="KW-0285">Flavoprotein</keyword>
<proteinExistence type="predicted"/>
<dbReference type="InterPro" id="IPR005025">
    <property type="entry name" value="FMN_Rdtase-like_dom"/>
</dbReference>
<accession>T0BZ90</accession>
<keyword evidence="3 5" id="KW-0560">Oxidoreductase</keyword>
<dbReference type="InterPro" id="IPR029039">
    <property type="entry name" value="Flavoprotein-like_sf"/>
</dbReference>
<dbReference type="Gene3D" id="3.40.50.360">
    <property type="match status" value="1"/>
</dbReference>
<dbReference type="GO" id="GO:0052873">
    <property type="term" value="F:FMN reductase (NADPH) activity"/>
    <property type="evidence" value="ECO:0007669"/>
    <property type="project" value="UniProtKB-EC"/>
</dbReference>
<evidence type="ECO:0000259" key="4">
    <source>
        <dbReference type="Pfam" id="PF03358"/>
    </source>
</evidence>
<dbReference type="NCBIfam" id="TIGR03567">
    <property type="entry name" value="FMN_reduc_SsuE"/>
    <property type="match status" value="1"/>
</dbReference>
<dbReference type="EC" id="1.5.1.38" evidence="5"/>
<dbReference type="Pfam" id="PF03358">
    <property type="entry name" value="FMN_red"/>
    <property type="match status" value="1"/>
</dbReference>
<evidence type="ECO:0000313" key="6">
    <source>
        <dbReference type="Proteomes" id="UP000829401"/>
    </source>
</evidence>
<protein>
    <submittedName>
        <fullName evidence="5">NADPH-dependent FMN reductase</fullName>
        <ecNumber evidence="5">1.5.1.38</ecNumber>
    </submittedName>
</protein>
<accession>A0A9E6ZLR5</accession>
<dbReference type="OrthoDB" id="1643408at2"/>
<dbReference type="SUPFAM" id="SSF52218">
    <property type="entry name" value="Flavoproteins"/>
    <property type="match status" value="1"/>
</dbReference>
<dbReference type="AlphaFoldDB" id="T0BZ90"/>
<dbReference type="PANTHER" id="PTHR43408:SF1">
    <property type="entry name" value="FMN REDUCTASE (NADPH)"/>
    <property type="match status" value="1"/>
</dbReference>
<dbReference type="EMBL" id="CP080467">
    <property type="protein sequence ID" value="UNO49996.1"/>
    <property type="molecule type" value="Genomic_DNA"/>
</dbReference>
<evidence type="ECO:0000256" key="3">
    <source>
        <dbReference type="ARBA" id="ARBA00023002"/>
    </source>
</evidence>
<sequence>MAKITIISGSPSKNSRTEKFIRYLETKLHASDAQIHRIFVRDFSSDDLVYANFESDAIRDSIQEIEESDAVVVATPVYKAAYTGLLKIYLDMLPQGIFTSKIIYPLVVGGSPAHLLVIDYALKPILCALGARTILPGIYCLDSQVSEDGQGGISVQGDLKKRFDSGIEELLNRMLPNQTNEQLYVGGNRS</sequence>
<gene>
    <name evidence="5" type="primary">ssuE</name>
    <name evidence="5" type="ORF">K1I37_05750</name>
</gene>
<dbReference type="PANTHER" id="PTHR43408">
    <property type="entry name" value="FMN REDUCTASE (NADPH)"/>
    <property type="match status" value="1"/>
</dbReference>
<dbReference type="RefSeq" id="WP_021296686.1">
    <property type="nucleotide sequence ID" value="NZ_AURB01000133.1"/>
</dbReference>
<dbReference type="eggNOG" id="COG0431">
    <property type="taxonomic scope" value="Bacteria"/>
</dbReference>
<dbReference type="KEGG" id="aaco:K1I37_05750"/>
<reference evidence="6" key="1">
    <citation type="journal article" date="2022" name="G3 (Bethesda)">
        <title>Unveiling the complete genome sequence of Alicyclobacillus acidoterrestris DSM 3922T, a taint-producing strain.</title>
        <authorList>
            <person name="Leonardo I.C."/>
            <person name="Barreto Crespo M.T."/>
            <person name="Gaspar F.B."/>
        </authorList>
    </citation>
    <scope>NUCLEOTIDE SEQUENCE [LARGE SCALE GENOMIC DNA]</scope>
    <source>
        <strain evidence="6">DSM 3922</strain>
    </source>
</reference>
<dbReference type="Proteomes" id="UP000829401">
    <property type="component" value="Chromosome"/>
</dbReference>